<accession>A0A545TQ80</accession>
<gene>
    <name evidence="2" type="ORF">FKG95_14875</name>
</gene>
<feature type="transmembrane region" description="Helical" evidence="1">
    <location>
        <begin position="211"/>
        <end position="232"/>
    </location>
</feature>
<dbReference type="NCBIfam" id="TIGR03082">
    <property type="entry name" value="Gneg_AbrB_dup"/>
    <property type="match status" value="2"/>
</dbReference>
<name>A0A545TQ80_9PROT</name>
<dbReference type="GO" id="GO:0010468">
    <property type="term" value="P:regulation of gene expression"/>
    <property type="evidence" value="ECO:0007669"/>
    <property type="project" value="InterPro"/>
</dbReference>
<feature type="transmembrane region" description="Helical" evidence="1">
    <location>
        <begin position="59"/>
        <end position="81"/>
    </location>
</feature>
<dbReference type="InterPro" id="IPR017516">
    <property type="entry name" value="AbrB_dup"/>
</dbReference>
<organism evidence="2 3">
    <name type="scientific">Denitrobaculum tricleocarpae</name>
    <dbReference type="NCBI Taxonomy" id="2591009"/>
    <lineage>
        <taxon>Bacteria</taxon>
        <taxon>Pseudomonadati</taxon>
        <taxon>Pseudomonadota</taxon>
        <taxon>Alphaproteobacteria</taxon>
        <taxon>Rhodospirillales</taxon>
        <taxon>Rhodospirillaceae</taxon>
        <taxon>Denitrobaculum</taxon>
    </lineage>
</organism>
<feature type="transmembrane region" description="Helical" evidence="1">
    <location>
        <begin position="239"/>
        <end position="260"/>
    </location>
</feature>
<feature type="transmembrane region" description="Helical" evidence="1">
    <location>
        <begin position="266"/>
        <end position="290"/>
    </location>
</feature>
<feature type="transmembrane region" description="Helical" evidence="1">
    <location>
        <begin position="35"/>
        <end position="53"/>
    </location>
</feature>
<dbReference type="PANTHER" id="PTHR38457">
    <property type="entry name" value="REGULATOR ABRB-RELATED"/>
    <property type="match status" value="1"/>
</dbReference>
<dbReference type="AlphaFoldDB" id="A0A545TQ80"/>
<feature type="transmembrane region" description="Helical" evidence="1">
    <location>
        <begin position="302"/>
        <end position="323"/>
    </location>
</feature>
<evidence type="ECO:0000313" key="2">
    <source>
        <dbReference type="EMBL" id="TQV79375.1"/>
    </source>
</evidence>
<proteinExistence type="predicted"/>
<dbReference type="EMBL" id="VHSH01000005">
    <property type="protein sequence ID" value="TQV79375.1"/>
    <property type="molecule type" value="Genomic_DNA"/>
</dbReference>
<evidence type="ECO:0000256" key="1">
    <source>
        <dbReference type="SAM" id="Phobius"/>
    </source>
</evidence>
<keyword evidence="1" id="KW-0472">Membrane</keyword>
<reference evidence="2 3" key="1">
    <citation type="submission" date="2019-06" db="EMBL/GenBank/DDBJ databases">
        <title>Whole genome sequence for Rhodospirillaceae sp. R148.</title>
        <authorList>
            <person name="Wang G."/>
        </authorList>
    </citation>
    <scope>NUCLEOTIDE SEQUENCE [LARGE SCALE GENOMIC DNA]</scope>
    <source>
        <strain evidence="2 3">R148</strain>
    </source>
</reference>
<dbReference type="GO" id="GO:0016020">
    <property type="term" value="C:membrane"/>
    <property type="evidence" value="ECO:0007669"/>
    <property type="project" value="InterPro"/>
</dbReference>
<dbReference type="InterPro" id="IPR007820">
    <property type="entry name" value="AbrB_fam"/>
</dbReference>
<sequence>MIAIPLPWMIGSMVTVTVGAMLKLPLALPNRLRSVMVVVLGIMLGSGFTPAILPQLGDWALSLSTLVLYVIVSGAIGIWYFRKLCDYGPITSYFSAMPGGLSEMTVVGGEMGGDSRKISLTHAWRILTVIMTLPFLFQLWLAYDPATRPSVGLPMTEVPLEDMALLTACAVAGYFIAKGLRIPAAAIVGPMILSAAVHLAGWTTANPPSELIAVAQVVVGAAIGCRFVGISLAFIGRSIVAATGGTVILAAISLLFAWVLHNVTGLSFAALFLAFAPGGLAEMSLIALSLSLDSAFVATHHIVRIFIIVVCAPLLFKILQQLWGDPRSEQAE</sequence>
<dbReference type="PIRSF" id="PIRSF038991">
    <property type="entry name" value="Protein_AbrB"/>
    <property type="match status" value="1"/>
</dbReference>
<comment type="caution">
    <text evidence="2">The sequence shown here is derived from an EMBL/GenBank/DDBJ whole genome shotgun (WGS) entry which is preliminary data.</text>
</comment>
<feature type="transmembrane region" description="Helical" evidence="1">
    <location>
        <begin position="163"/>
        <end position="180"/>
    </location>
</feature>
<protein>
    <submittedName>
        <fullName evidence="2">AbrB family transcriptional regulator</fullName>
    </submittedName>
</protein>
<evidence type="ECO:0000313" key="3">
    <source>
        <dbReference type="Proteomes" id="UP000315252"/>
    </source>
</evidence>
<feature type="transmembrane region" description="Helical" evidence="1">
    <location>
        <begin position="123"/>
        <end position="143"/>
    </location>
</feature>
<feature type="transmembrane region" description="Helical" evidence="1">
    <location>
        <begin position="187"/>
        <end position="205"/>
    </location>
</feature>
<dbReference type="Pfam" id="PF05145">
    <property type="entry name" value="AbrB"/>
    <property type="match status" value="1"/>
</dbReference>
<dbReference type="Proteomes" id="UP000315252">
    <property type="component" value="Unassembled WGS sequence"/>
</dbReference>
<feature type="transmembrane region" description="Helical" evidence="1">
    <location>
        <begin position="6"/>
        <end position="28"/>
    </location>
</feature>
<keyword evidence="3" id="KW-1185">Reference proteome</keyword>
<dbReference type="OrthoDB" id="7157734at2"/>
<dbReference type="PANTHER" id="PTHR38457:SF1">
    <property type="entry name" value="REGULATOR ABRB-RELATED"/>
    <property type="match status" value="1"/>
</dbReference>
<keyword evidence="1" id="KW-0812">Transmembrane</keyword>
<keyword evidence="1" id="KW-1133">Transmembrane helix</keyword>